<protein>
    <submittedName>
        <fullName evidence="1">Uncharacterized protein</fullName>
    </submittedName>
</protein>
<evidence type="ECO:0000313" key="1">
    <source>
        <dbReference type="EMBL" id="KAL3597517.1"/>
    </source>
</evidence>
<organism evidence="1 2">
    <name type="scientific">Populus alba</name>
    <name type="common">White poplar</name>
    <dbReference type="NCBI Taxonomy" id="43335"/>
    <lineage>
        <taxon>Eukaryota</taxon>
        <taxon>Viridiplantae</taxon>
        <taxon>Streptophyta</taxon>
        <taxon>Embryophyta</taxon>
        <taxon>Tracheophyta</taxon>
        <taxon>Spermatophyta</taxon>
        <taxon>Magnoliopsida</taxon>
        <taxon>eudicotyledons</taxon>
        <taxon>Gunneridae</taxon>
        <taxon>Pentapetalae</taxon>
        <taxon>rosids</taxon>
        <taxon>fabids</taxon>
        <taxon>Malpighiales</taxon>
        <taxon>Salicaceae</taxon>
        <taxon>Saliceae</taxon>
        <taxon>Populus</taxon>
    </lineage>
</organism>
<keyword evidence="2" id="KW-1185">Reference proteome</keyword>
<evidence type="ECO:0000313" key="2">
    <source>
        <dbReference type="Proteomes" id="UP000309997"/>
    </source>
</evidence>
<dbReference type="Proteomes" id="UP000309997">
    <property type="component" value="Unassembled WGS sequence"/>
</dbReference>
<reference evidence="1 2" key="1">
    <citation type="journal article" date="2024" name="Plant Biotechnol. J.">
        <title>Genome and CRISPR/Cas9 system of a widespread forest tree (Populus alba) in the world.</title>
        <authorList>
            <person name="Liu Y.J."/>
            <person name="Jiang P.F."/>
            <person name="Han X.M."/>
            <person name="Li X.Y."/>
            <person name="Wang H.M."/>
            <person name="Wang Y.J."/>
            <person name="Wang X.X."/>
            <person name="Zeng Q.Y."/>
        </authorList>
    </citation>
    <scope>NUCLEOTIDE SEQUENCE [LARGE SCALE GENOMIC DNA]</scope>
    <source>
        <strain evidence="2">cv. PAL-ZL1</strain>
    </source>
</reference>
<sequence>MIGTVKLKATYSLHLTNTCRCGDTSGYPVALLERDELPLSRSDLTTLLLNVERSAMDTSEGDESLKRVWKIRVDEKVKAEIECPFT</sequence>
<name>A0ACC4CIT3_POPAL</name>
<proteinExistence type="predicted"/>
<accession>A0ACC4CIT3</accession>
<gene>
    <name evidence="1" type="ORF">D5086_009154</name>
</gene>
<dbReference type="EMBL" id="RCHU02000004">
    <property type="protein sequence ID" value="KAL3597517.1"/>
    <property type="molecule type" value="Genomic_DNA"/>
</dbReference>
<comment type="caution">
    <text evidence="1">The sequence shown here is derived from an EMBL/GenBank/DDBJ whole genome shotgun (WGS) entry which is preliminary data.</text>
</comment>